<evidence type="ECO:0000256" key="5">
    <source>
        <dbReference type="ARBA" id="ARBA00022840"/>
    </source>
</evidence>
<evidence type="ECO:0000313" key="14">
    <source>
        <dbReference type="Proteomes" id="UP000800036"/>
    </source>
</evidence>
<dbReference type="Pfam" id="PF00005">
    <property type="entry name" value="ABC_tran"/>
    <property type="match status" value="1"/>
</dbReference>
<dbReference type="SMART" id="SM00382">
    <property type="entry name" value="AAA"/>
    <property type="match status" value="1"/>
</dbReference>
<comment type="subcellular location">
    <subcellularLocation>
        <location evidence="1">Membrane</location>
        <topology evidence="1">Multi-pass membrane protein</topology>
    </subcellularLocation>
</comment>
<dbReference type="InterPro" id="IPR003593">
    <property type="entry name" value="AAA+_ATPase"/>
</dbReference>
<keyword evidence="7 10" id="KW-0472">Membrane</keyword>
<dbReference type="FunFam" id="3.40.50.300:FF:000287">
    <property type="entry name" value="Multidrug ABC transporter ATP-binding protein"/>
    <property type="match status" value="1"/>
</dbReference>
<dbReference type="InterPro" id="IPR003439">
    <property type="entry name" value="ABC_transporter-like_ATP-bd"/>
</dbReference>
<dbReference type="InterPro" id="IPR039421">
    <property type="entry name" value="Type_1_exporter"/>
</dbReference>
<evidence type="ECO:0000259" key="12">
    <source>
        <dbReference type="PROSITE" id="PS50929"/>
    </source>
</evidence>
<dbReference type="SUPFAM" id="SSF52540">
    <property type="entry name" value="P-loop containing nucleoside triphosphate hydrolases"/>
    <property type="match status" value="1"/>
</dbReference>
<evidence type="ECO:0000256" key="2">
    <source>
        <dbReference type="ARBA" id="ARBA00022448"/>
    </source>
</evidence>
<proteinExistence type="inferred from homology"/>
<dbReference type="EMBL" id="ML976716">
    <property type="protein sequence ID" value="KAF1968863.1"/>
    <property type="molecule type" value="Genomic_DNA"/>
</dbReference>
<dbReference type="InterPro" id="IPR027417">
    <property type="entry name" value="P-loop_NTPase"/>
</dbReference>
<evidence type="ECO:0008006" key="15">
    <source>
        <dbReference type="Google" id="ProtNLM"/>
    </source>
</evidence>
<dbReference type="GO" id="GO:0005524">
    <property type="term" value="F:ATP binding"/>
    <property type="evidence" value="ECO:0007669"/>
    <property type="project" value="UniProtKB-KW"/>
</dbReference>
<feature type="compositionally biased region" description="Acidic residues" evidence="9">
    <location>
        <begin position="890"/>
        <end position="905"/>
    </location>
</feature>
<dbReference type="Proteomes" id="UP000800036">
    <property type="component" value="Unassembled WGS sequence"/>
</dbReference>
<sequence length="1074" mass="120625">MVTGGGHLLMLRYSSCFIVVACAIFFSTATACFVAPSKRTLLTASQRTMAKHFAAIVCSLHFCEGLLQVFRTVSTDDWSAEPDAVTYTTLNFLLWLVIYLIQADAKRLYRLPNLVTWVLALCIDTVVSLLSFRSGRVVPRGFVQPSIGLLRIASLTILCVSNVTSTTRLPPRDPEREPLLRSSRQHCMGYSPDALEDYKHEEHRSNGNPATLEQEKHVEKLGGWWAYLREVKFLLPYIFPLKDRRRRLYALATLVLMVGGRVSQLIGPRLLGSIVQAISNNHTDGTLSRQILIYVFAVKVPYDVVIEPARHWLSVRLFYGSYLDLMLSLASHVASLSYAFHENKQTGEIVAAIGQGRVINQFVDDFVASTLPLVLDVVVAFAYVTYVFDIYVALILGSTYVFYGLVTYKGTMLCAEARRKNRQTMRVEWNVLTEAISNWMSTFYLNRRESQHIRLKTLGGQELDEAKYAYDVSMSMRTCQTLVTCLGYLGILLRTAHLTTHAENAVGDFVALLFYWGFFTTPLVKLAHFYTSLAQVLVDVERLRQLMQINPTILDDQDAQDLMYREGKIEYRSVSFSYDGKNPVINNLNFIIEPGSTVAFVGQSGSGKTTTCDKLLFRAYDVTEGSVLIDDQDIRGVTQNSLRETVGIVRQEPTFNNDTVLENVRYARLDASDEEVIAACKDAAIHDQIMRFPMGYNTVVGERGNKLSGGERQRLAIAQLFLRDPKIVVLDEATSSVDNVAESMIQESFARICKGRTTVIVAHRLSTVQHANQIFVLHKGRIVERGTHTALLAKHGKYFELWHKTQTVRRLKRNLDQVESKITGTQNHLEIYSDLSEDSDEDHSDCLQDIMQVDGASGSKATQEERTGVRRRICNLKQKNRGGKSKETPEESIEVEEEEEGEEELSPIRVVSPRVTETGSLPSFSRRPSRSRRKSSRARKTSIASAPTPLTENTLRNISAPILPIRVQTQEIWPAYDPVGPVQPPTAVAHESMLRALDETSQLARDVRQPSAASRIPVSTSLLATPVRARQSSVPEMLLQSSQSSQSPTRDMALRSHPIMREEEQEEEESSTGK</sequence>
<feature type="transmembrane region" description="Helical" evidence="10">
    <location>
        <begin position="12"/>
        <end position="33"/>
    </location>
</feature>
<accession>A0A6A5UUI4</accession>
<feature type="compositionally biased region" description="Acidic residues" evidence="9">
    <location>
        <begin position="1063"/>
        <end position="1074"/>
    </location>
</feature>
<feature type="domain" description="ABC transmembrane type-1" evidence="12">
    <location>
        <begin position="251"/>
        <end position="535"/>
    </location>
</feature>
<evidence type="ECO:0000256" key="7">
    <source>
        <dbReference type="ARBA" id="ARBA00023136"/>
    </source>
</evidence>
<keyword evidence="6 10" id="KW-1133">Transmembrane helix</keyword>
<evidence type="ECO:0000256" key="4">
    <source>
        <dbReference type="ARBA" id="ARBA00022741"/>
    </source>
</evidence>
<dbReference type="Pfam" id="PF00664">
    <property type="entry name" value="ABC_membrane"/>
    <property type="match status" value="1"/>
</dbReference>
<dbReference type="InterPro" id="IPR036640">
    <property type="entry name" value="ABC1_TM_sf"/>
</dbReference>
<feature type="transmembrane region" description="Helical" evidence="10">
    <location>
        <begin position="114"/>
        <end position="132"/>
    </location>
</feature>
<feature type="transmembrane region" description="Helical" evidence="10">
    <location>
        <begin position="84"/>
        <end position="102"/>
    </location>
</feature>
<organism evidence="13 14">
    <name type="scientific">Bimuria novae-zelandiae CBS 107.79</name>
    <dbReference type="NCBI Taxonomy" id="1447943"/>
    <lineage>
        <taxon>Eukaryota</taxon>
        <taxon>Fungi</taxon>
        <taxon>Dikarya</taxon>
        <taxon>Ascomycota</taxon>
        <taxon>Pezizomycotina</taxon>
        <taxon>Dothideomycetes</taxon>
        <taxon>Pleosporomycetidae</taxon>
        <taxon>Pleosporales</taxon>
        <taxon>Massarineae</taxon>
        <taxon>Didymosphaeriaceae</taxon>
        <taxon>Bimuria</taxon>
    </lineage>
</organism>
<dbReference type="GO" id="GO:0005774">
    <property type="term" value="C:vacuolar membrane"/>
    <property type="evidence" value="ECO:0007669"/>
    <property type="project" value="TreeGrafter"/>
</dbReference>
<comment type="similarity">
    <text evidence="8">Belongs to the ABC transporter superfamily. ABCB family. Heavy Metal importer (TC 3.A.1.210) subfamily.</text>
</comment>
<dbReference type="InterPro" id="IPR011527">
    <property type="entry name" value="ABC1_TM_dom"/>
</dbReference>
<feature type="domain" description="ABC transporter" evidence="11">
    <location>
        <begin position="569"/>
        <end position="804"/>
    </location>
</feature>
<dbReference type="GO" id="GO:0016887">
    <property type="term" value="F:ATP hydrolysis activity"/>
    <property type="evidence" value="ECO:0007669"/>
    <property type="project" value="InterPro"/>
</dbReference>
<dbReference type="GO" id="GO:0140359">
    <property type="term" value="F:ABC-type transporter activity"/>
    <property type="evidence" value="ECO:0007669"/>
    <property type="project" value="InterPro"/>
</dbReference>
<evidence type="ECO:0000256" key="9">
    <source>
        <dbReference type="SAM" id="MobiDB-lite"/>
    </source>
</evidence>
<reference evidence="13" key="1">
    <citation type="journal article" date="2020" name="Stud. Mycol.">
        <title>101 Dothideomycetes genomes: a test case for predicting lifestyles and emergence of pathogens.</title>
        <authorList>
            <person name="Haridas S."/>
            <person name="Albert R."/>
            <person name="Binder M."/>
            <person name="Bloem J."/>
            <person name="Labutti K."/>
            <person name="Salamov A."/>
            <person name="Andreopoulos B."/>
            <person name="Baker S."/>
            <person name="Barry K."/>
            <person name="Bills G."/>
            <person name="Bluhm B."/>
            <person name="Cannon C."/>
            <person name="Castanera R."/>
            <person name="Culley D."/>
            <person name="Daum C."/>
            <person name="Ezra D."/>
            <person name="Gonzalez J."/>
            <person name="Henrissat B."/>
            <person name="Kuo A."/>
            <person name="Liang C."/>
            <person name="Lipzen A."/>
            <person name="Lutzoni F."/>
            <person name="Magnuson J."/>
            <person name="Mondo S."/>
            <person name="Nolan M."/>
            <person name="Ohm R."/>
            <person name="Pangilinan J."/>
            <person name="Park H.-J."/>
            <person name="Ramirez L."/>
            <person name="Alfaro M."/>
            <person name="Sun H."/>
            <person name="Tritt A."/>
            <person name="Yoshinaga Y."/>
            <person name="Zwiers L.-H."/>
            <person name="Turgeon B."/>
            <person name="Goodwin S."/>
            <person name="Spatafora J."/>
            <person name="Crous P."/>
            <person name="Grigoriev I."/>
        </authorList>
    </citation>
    <scope>NUCLEOTIDE SEQUENCE</scope>
    <source>
        <strain evidence="13">CBS 107.79</strain>
    </source>
</reference>
<dbReference type="InterPro" id="IPR017871">
    <property type="entry name" value="ABC_transporter-like_CS"/>
</dbReference>
<dbReference type="PROSITE" id="PS50893">
    <property type="entry name" value="ABC_TRANSPORTER_2"/>
    <property type="match status" value="1"/>
</dbReference>
<keyword evidence="4" id="KW-0547">Nucleotide-binding</keyword>
<protein>
    <recommendedName>
        <fullName evidence="15">Heavy metal tolerance protein</fullName>
    </recommendedName>
</protein>
<dbReference type="PANTHER" id="PTHR24221:SF651">
    <property type="entry name" value="HEAVY METAL TOLERANCE PROTEIN"/>
    <property type="match status" value="1"/>
</dbReference>
<keyword evidence="5" id="KW-0067">ATP-binding</keyword>
<dbReference type="AlphaFoldDB" id="A0A6A5UUI4"/>
<dbReference type="Gene3D" id="3.40.50.300">
    <property type="entry name" value="P-loop containing nucleotide triphosphate hydrolases"/>
    <property type="match status" value="1"/>
</dbReference>
<dbReference type="PANTHER" id="PTHR24221">
    <property type="entry name" value="ATP-BINDING CASSETTE SUB-FAMILY B"/>
    <property type="match status" value="1"/>
</dbReference>
<name>A0A6A5UUI4_9PLEO</name>
<feature type="compositionally biased region" description="Basic residues" evidence="9">
    <location>
        <begin position="927"/>
        <end position="940"/>
    </location>
</feature>
<dbReference type="PROSITE" id="PS00211">
    <property type="entry name" value="ABC_TRANSPORTER_1"/>
    <property type="match status" value="1"/>
</dbReference>
<evidence type="ECO:0000313" key="13">
    <source>
        <dbReference type="EMBL" id="KAF1968863.1"/>
    </source>
</evidence>
<dbReference type="Gene3D" id="1.20.1560.10">
    <property type="entry name" value="ABC transporter type 1, transmembrane domain"/>
    <property type="match status" value="1"/>
</dbReference>
<evidence type="ECO:0000256" key="3">
    <source>
        <dbReference type="ARBA" id="ARBA00022692"/>
    </source>
</evidence>
<feature type="transmembrane region" description="Helical" evidence="10">
    <location>
        <begin position="380"/>
        <end position="406"/>
    </location>
</feature>
<keyword evidence="3 10" id="KW-0812">Transmembrane</keyword>
<keyword evidence="14" id="KW-1185">Reference proteome</keyword>
<evidence type="ECO:0000256" key="6">
    <source>
        <dbReference type="ARBA" id="ARBA00022989"/>
    </source>
</evidence>
<feature type="transmembrane region" description="Helical" evidence="10">
    <location>
        <begin position="144"/>
        <end position="163"/>
    </location>
</feature>
<keyword evidence="2" id="KW-0813">Transport</keyword>
<dbReference type="SUPFAM" id="SSF90123">
    <property type="entry name" value="ABC transporter transmembrane region"/>
    <property type="match status" value="1"/>
</dbReference>
<gene>
    <name evidence="13" type="ORF">BU23DRAFT_558232</name>
</gene>
<dbReference type="OrthoDB" id="6500128at2759"/>
<evidence type="ECO:0000256" key="1">
    <source>
        <dbReference type="ARBA" id="ARBA00004141"/>
    </source>
</evidence>
<evidence type="ECO:0000256" key="10">
    <source>
        <dbReference type="SAM" id="Phobius"/>
    </source>
</evidence>
<evidence type="ECO:0000259" key="11">
    <source>
        <dbReference type="PROSITE" id="PS50893"/>
    </source>
</evidence>
<dbReference type="PROSITE" id="PS50929">
    <property type="entry name" value="ABC_TM1F"/>
    <property type="match status" value="1"/>
</dbReference>
<feature type="region of interest" description="Disordered" evidence="9">
    <location>
        <begin position="1027"/>
        <end position="1074"/>
    </location>
</feature>
<evidence type="ECO:0000256" key="8">
    <source>
        <dbReference type="ARBA" id="ARBA00024363"/>
    </source>
</evidence>
<feature type="region of interest" description="Disordered" evidence="9">
    <location>
        <begin position="877"/>
        <end position="950"/>
    </location>
</feature>